<evidence type="ECO:0000313" key="8">
    <source>
        <dbReference type="EMBL" id="MDP9764494.1"/>
    </source>
</evidence>
<feature type="transmembrane region" description="Helical" evidence="7">
    <location>
        <begin position="12"/>
        <end position="30"/>
    </location>
</feature>
<keyword evidence="9" id="KW-1185">Reference proteome</keyword>
<feature type="transmembrane region" description="Helical" evidence="7">
    <location>
        <begin position="157"/>
        <end position="180"/>
    </location>
</feature>
<dbReference type="InterPro" id="IPR051788">
    <property type="entry name" value="MFS_Transporter"/>
</dbReference>
<comment type="caution">
    <text evidence="8">The sequence shown here is derived from an EMBL/GenBank/DDBJ whole genome shotgun (WGS) entry which is preliminary data.</text>
</comment>
<dbReference type="PANTHER" id="PTHR23514">
    <property type="entry name" value="BYPASS OF STOP CODON PROTEIN 6"/>
    <property type="match status" value="1"/>
</dbReference>
<feature type="transmembrane region" description="Helical" evidence="7">
    <location>
        <begin position="288"/>
        <end position="310"/>
    </location>
</feature>
<dbReference type="PANTHER" id="PTHR23514:SF3">
    <property type="entry name" value="BYPASS OF STOP CODON PROTEIN 6"/>
    <property type="match status" value="1"/>
</dbReference>
<feature type="transmembrane region" description="Helical" evidence="7">
    <location>
        <begin position="101"/>
        <end position="120"/>
    </location>
</feature>
<comment type="similarity">
    <text evidence="2">Belongs to the major facilitator superfamily.</text>
</comment>
<evidence type="ECO:0000256" key="2">
    <source>
        <dbReference type="ARBA" id="ARBA00008335"/>
    </source>
</evidence>
<feature type="transmembrane region" description="Helical" evidence="7">
    <location>
        <begin position="132"/>
        <end position="151"/>
    </location>
</feature>
<protein>
    <submittedName>
        <fullName evidence="8">Fucose permease</fullName>
    </submittedName>
</protein>
<evidence type="ECO:0000256" key="4">
    <source>
        <dbReference type="ARBA" id="ARBA00022692"/>
    </source>
</evidence>
<dbReference type="Pfam" id="PF07690">
    <property type="entry name" value="MFS_1"/>
    <property type="match status" value="1"/>
</dbReference>
<name>A0ABT9MD51_9DEIO</name>
<dbReference type="InterPro" id="IPR036259">
    <property type="entry name" value="MFS_trans_sf"/>
</dbReference>
<keyword evidence="4 7" id="KW-0812">Transmembrane</keyword>
<feature type="transmembrane region" description="Helical" evidence="7">
    <location>
        <begin position="348"/>
        <end position="366"/>
    </location>
</feature>
<feature type="transmembrane region" description="Helical" evidence="7">
    <location>
        <begin position="201"/>
        <end position="225"/>
    </location>
</feature>
<evidence type="ECO:0000256" key="3">
    <source>
        <dbReference type="ARBA" id="ARBA00022448"/>
    </source>
</evidence>
<reference evidence="8 9" key="1">
    <citation type="submission" date="2023-07" db="EMBL/GenBank/DDBJ databases">
        <title>Genomic Encyclopedia of Type Strains, Phase IV (KMG-IV): sequencing the most valuable type-strain genomes for metagenomic binning, comparative biology and taxonomic classification.</title>
        <authorList>
            <person name="Goeker M."/>
        </authorList>
    </citation>
    <scope>NUCLEOTIDE SEQUENCE [LARGE SCALE GENOMIC DNA]</scope>
    <source>
        <strain evidence="8 9">NIO-1023</strain>
    </source>
</reference>
<keyword evidence="5 7" id="KW-1133">Transmembrane helix</keyword>
<evidence type="ECO:0000256" key="6">
    <source>
        <dbReference type="ARBA" id="ARBA00023136"/>
    </source>
</evidence>
<keyword evidence="6 7" id="KW-0472">Membrane</keyword>
<comment type="subcellular location">
    <subcellularLocation>
        <location evidence="1">Endomembrane system</location>
        <topology evidence="1">Multi-pass membrane protein</topology>
    </subcellularLocation>
</comment>
<evidence type="ECO:0000256" key="7">
    <source>
        <dbReference type="SAM" id="Phobius"/>
    </source>
</evidence>
<dbReference type="Proteomes" id="UP001232163">
    <property type="component" value="Unassembled WGS sequence"/>
</dbReference>
<dbReference type="SUPFAM" id="SSF103473">
    <property type="entry name" value="MFS general substrate transporter"/>
    <property type="match status" value="1"/>
</dbReference>
<dbReference type="Gene3D" id="1.20.1250.20">
    <property type="entry name" value="MFS general substrate transporter like domains"/>
    <property type="match status" value="2"/>
</dbReference>
<feature type="transmembrane region" description="Helical" evidence="7">
    <location>
        <begin position="322"/>
        <end position="342"/>
    </location>
</feature>
<keyword evidence="3" id="KW-0813">Transport</keyword>
<feature type="transmembrane region" description="Helical" evidence="7">
    <location>
        <begin position="231"/>
        <end position="254"/>
    </location>
</feature>
<dbReference type="RefSeq" id="WP_307466057.1">
    <property type="nucleotide sequence ID" value="NZ_JAURUR010000005.1"/>
</dbReference>
<feature type="transmembrane region" description="Helical" evidence="7">
    <location>
        <begin position="78"/>
        <end position="95"/>
    </location>
</feature>
<evidence type="ECO:0000256" key="1">
    <source>
        <dbReference type="ARBA" id="ARBA00004127"/>
    </source>
</evidence>
<feature type="transmembrane region" description="Helical" evidence="7">
    <location>
        <begin position="50"/>
        <end position="71"/>
    </location>
</feature>
<dbReference type="EMBL" id="JAURUR010000005">
    <property type="protein sequence ID" value="MDP9764494.1"/>
    <property type="molecule type" value="Genomic_DNA"/>
</dbReference>
<sequence>MSPSDPAPRLPVLAAGLASFLTLGVIQAMYGPAFPLFQERFGVDTAGVGVIASAHFLGSASAPPLVGVLLAWVSLRRIVVAGLVLLALGVTGVALAPSWPLAVACALLGGFGLGNVSAGLNSAYGSLGTRHANLVNACFGLGSMLAPLMVAGLGRTAALPVAALPFLAVAVLGAAALVVIRVWNVPAIQARPEVEAQRPSVGLFALFAALLFMYVFLEVGYGAWAARYLEALGVGGAALIVSGYWLAMTAGRLLAGVVGGRWQPGTLVLGSAGLALGFTALLFVKPMAALACLGAGLALAPVFGTTLAWMTASLPVRWVPPLLVAGSVGGAAAPWVVGQLVARFGAGAVPVAFLGGAAALLALALLTRARTRPAQPA</sequence>
<feature type="transmembrane region" description="Helical" evidence="7">
    <location>
        <begin position="266"/>
        <end position="282"/>
    </location>
</feature>
<accession>A0ABT9MD51</accession>
<dbReference type="InterPro" id="IPR011701">
    <property type="entry name" value="MFS"/>
</dbReference>
<evidence type="ECO:0000256" key="5">
    <source>
        <dbReference type="ARBA" id="ARBA00022989"/>
    </source>
</evidence>
<organism evidence="8 9">
    <name type="scientific">Deinococcus enclensis</name>
    <dbReference type="NCBI Taxonomy" id="1049582"/>
    <lineage>
        <taxon>Bacteria</taxon>
        <taxon>Thermotogati</taxon>
        <taxon>Deinococcota</taxon>
        <taxon>Deinococci</taxon>
        <taxon>Deinococcales</taxon>
        <taxon>Deinococcaceae</taxon>
        <taxon>Deinococcus</taxon>
    </lineage>
</organism>
<gene>
    <name evidence="8" type="ORF">QO006_001932</name>
</gene>
<evidence type="ECO:0000313" key="9">
    <source>
        <dbReference type="Proteomes" id="UP001232163"/>
    </source>
</evidence>
<proteinExistence type="inferred from homology"/>